<evidence type="ECO:0000256" key="5">
    <source>
        <dbReference type="ARBA" id="ARBA00022487"/>
    </source>
</evidence>
<dbReference type="OrthoDB" id="420518at2759"/>
<evidence type="ECO:0000256" key="2">
    <source>
        <dbReference type="ARBA" id="ARBA00005622"/>
    </source>
</evidence>
<dbReference type="GO" id="GO:0046294">
    <property type="term" value="P:formaldehyde catabolic process"/>
    <property type="evidence" value="ECO:0007669"/>
    <property type="project" value="InterPro"/>
</dbReference>
<comment type="catalytic activity">
    <reaction evidence="8">
        <text>S-formylglutathione + H2O = formate + glutathione + H(+)</text>
        <dbReference type="Rhea" id="RHEA:14961"/>
        <dbReference type="ChEBI" id="CHEBI:15377"/>
        <dbReference type="ChEBI" id="CHEBI:15378"/>
        <dbReference type="ChEBI" id="CHEBI:15740"/>
        <dbReference type="ChEBI" id="CHEBI:57688"/>
        <dbReference type="ChEBI" id="CHEBI:57925"/>
        <dbReference type="EC" id="3.1.2.12"/>
    </reaction>
</comment>
<dbReference type="NCBIfam" id="TIGR02821">
    <property type="entry name" value="fghA_ester_D"/>
    <property type="match status" value="1"/>
</dbReference>
<dbReference type="InterPro" id="IPR000801">
    <property type="entry name" value="Esterase-like"/>
</dbReference>
<keyword evidence="5 8" id="KW-0719">Serine esterase</keyword>
<comment type="caution">
    <text evidence="9">The sequence shown here is derived from an EMBL/GenBank/DDBJ whole genome shotgun (WGS) entry which is preliminary data.</text>
</comment>
<comment type="function">
    <text evidence="1 8">Serine hydrolase involved in the detoxification of formaldehyde.</text>
</comment>
<protein>
    <recommendedName>
        <fullName evidence="4 8">S-formylglutathione hydrolase</fullName>
        <ecNumber evidence="3 8">3.1.2.12</ecNumber>
    </recommendedName>
</protein>
<name>A0A1D1UK05_RAMVA</name>
<dbReference type="Gene3D" id="3.40.50.1820">
    <property type="entry name" value="alpha/beta hydrolase"/>
    <property type="match status" value="1"/>
</dbReference>
<evidence type="ECO:0000256" key="8">
    <source>
        <dbReference type="RuleBase" id="RU363068"/>
    </source>
</evidence>
<keyword evidence="10" id="KW-1185">Reference proteome</keyword>
<reference evidence="9 10" key="1">
    <citation type="journal article" date="2016" name="Nat. Commun.">
        <title>Extremotolerant tardigrade genome and improved radiotolerance of human cultured cells by tardigrade-unique protein.</title>
        <authorList>
            <person name="Hashimoto T."/>
            <person name="Horikawa D.D."/>
            <person name="Saito Y."/>
            <person name="Kuwahara H."/>
            <person name="Kozuka-Hata H."/>
            <person name="Shin-I T."/>
            <person name="Minakuchi Y."/>
            <person name="Ohishi K."/>
            <person name="Motoyama A."/>
            <person name="Aizu T."/>
            <person name="Enomoto A."/>
            <person name="Kondo K."/>
            <person name="Tanaka S."/>
            <person name="Hara Y."/>
            <person name="Koshikawa S."/>
            <person name="Sagara H."/>
            <person name="Miura T."/>
            <person name="Yokobori S."/>
            <person name="Miyagawa K."/>
            <person name="Suzuki Y."/>
            <person name="Kubo T."/>
            <person name="Oyama M."/>
            <person name="Kohara Y."/>
            <person name="Fujiyama A."/>
            <person name="Arakawa K."/>
            <person name="Katayama T."/>
            <person name="Toyoda A."/>
            <person name="Kunieda T."/>
        </authorList>
    </citation>
    <scope>NUCLEOTIDE SEQUENCE [LARGE SCALE GENOMIC DNA]</scope>
    <source>
        <strain evidence="9 10">YOKOZUNA-1</strain>
    </source>
</reference>
<accession>A0A1D1UK05</accession>
<proteinExistence type="inferred from homology"/>
<evidence type="ECO:0000256" key="3">
    <source>
        <dbReference type="ARBA" id="ARBA00012479"/>
    </source>
</evidence>
<comment type="subcellular location">
    <subcellularLocation>
        <location evidence="8">Cytoplasm</location>
    </subcellularLocation>
</comment>
<keyword evidence="6 8" id="KW-0378">Hydrolase</keyword>
<dbReference type="PANTHER" id="PTHR10061">
    <property type="entry name" value="S-FORMYLGLUTATHIONE HYDROLASE"/>
    <property type="match status" value="1"/>
</dbReference>
<dbReference type="AlphaFoldDB" id="A0A1D1UK05"/>
<dbReference type="PANTHER" id="PTHR10061:SF0">
    <property type="entry name" value="S-FORMYLGLUTATHIONE HYDROLASE"/>
    <property type="match status" value="1"/>
</dbReference>
<comment type="similarity">
    <text evidence="2 8">Belongs to the esterase D family.</text>
</comment>
<dbReference type="STRING" id="947166.A0A1D1UK05"/>
<dbReference type="SUPFAM" id="SSF53474">
    <property type="entry name" value="alpha/beta-Hydrolases"/>
    <property type="match status" value="1"/>
</dbReference>
<sequence length="288" mass="32502">MAELEEVSSAKCFGGYQKIFKHKSAELGSEANFSVYIPPIFTQNETFPVLYWLSGLTCTEKNFIEKSGFQQYASQHKVVVVGPDTSPRGLNIEGEEDSWDFGTGAGYYVDAITEKWKNYRMYSYVTKELPTLVQQNFPVDPTRQSIFGHSMGGHGALICFLKNPGMFKSVSALAPIANMSMSPWGMRAFTAYLGPDKEAWKEYDATELVRKQAGKGGEIPEILIDQGTEDEWFKDGKAYLLPEHFVDAAKEAGVPVKLRMQEGYGHNYYFVSTFIRDHFEHHAKHLTK</sequence>
<dbReference type="Pfam" id="PF00756">
    <property type="entry name" value="Esterase"/>
    <property type="match status" value="1"/>
</dbReference>
<gene>
    <name evidence="9" type="primary">RvY_02514-1</name>
    <name evidence="9" type="synonym">RvY_02514.1</name>
    <name evidence="9" type="ORF">RvY_02514</name>
</gene>
<dbReference type="InterPro" id="IPR014186">
    <property type="entry name" value="S-formylglutathione_hydrol"/>
</dbReference>
<feature type="active site" description="Charge relay system" evidence="7">
    <location>
        <position position="150"/>
    </location>
</feature>
<feature type="active site" description="Charge relay system" evidence="7">
    <location>
        <position position="230"/>
    </location>
</feature>
<evidence type="ECO:0000313" key="9">
    <source>
        <dbReference type="EMBL" id="GAU90036.1"/>
    </source>
</evidence>
<evidence type="ECO:0000256" key="4">
    <source>
        <dbReference type="ARBA" id="ARBA00016774"/>
    </source>
</evidence>
<dbReference type="GO" id="GO:0018738">
    <property type="term" value="F:S-formylglutathione hydrolase activity"/>
    <property type="evidence" value="ECO:0007669"/>
    <property type="project" value="UniProtKB-EC"/>
</dbReference>
<dbReference type="InterPro" id="IPR029058">
    <property type="entry name" value="AB_hydrolase_fold"/>
</dbReference>
<dbReference type="GO" id="GO:0005829">
    <property type="term" value="C:cytosol"/>
    <property type="evidence" value="ECO:0007669"/>
    <property type="project" value="TreeGrafter"/>
</dbReference>
<dbReference type="GO" id="GO:0052689">
    <property type="term" value="F:carboxylic ester hydrolase activity"/>
    <property type="evidence" value="ECO:0007669"/>
    <property type="project" value="UniProtKB-KW"/>
</dbReference>
<dbReference type="EMBL" id="BDGG01000001">
    <property type="protein sequence ID" value="GAU90036.1"/>
    <property type="molecule type" value="Genomic_DNA"/>
</dbReference>
<evidence type="ECO:0000256" key="6">
    <source>
        <dbReference type="ARBA" id="ARBA00022801"/>
    </source>
</evidence>
<evidence type="ECO:0000256" key="7">
    <source>
        <dbReference type="PIRSR" id="PIRSR614186-1"/>
    </source>
</evidence>
<evidence type="ECO:0000256" key="1">
    <source>
        <dbReference type="ARBA" id="ARBA00002608"/>
    </source>
</evidence>
<keyword evidence="8" id="KW-0963">Cytoplasm</keyword>
<organism evidence="9 10">
    <name type="scientific">Ramazzottius varieornatus</name>
    <name type="common">Water bear</name>
    <name type="synonym">Tardigrade</name>
    <dbReference type="NCBI Taxonomy" id="947166"/>
    <lineage>
        <taxon>Eukaryota</taxon>
        <taxon>Metazoa</taxon>
        <taxon>Ecdysozoa</taxon>
        <taxon>Tardigrada</taxon>
        <taxon>Eutardigrada</taxon>
        <taxon>Parachela</taxon>
        <taxon>Hypsibioidea</taxon>
        <taxon>Ramazzottiidae</taxon>
        <taxon>Ramazzottius</taxon>
    </lineage>
</organism>
<dbReference type="FunFam" id="3.40.50.1820:FF:000002">
    <property type="entry name" value="S-formylglutathione hydrolase"/>
    <property type="match status" value="1"/>
</dbReference>
<dbReference type="EC" id="3.1.2.12" evidence="3 8"/>
<evidence type="ECO:0000313" key="10">
    <source>
        <dbReference type="Proteomes" id="UP000186922"/>
    </source>
</evidence>
<feature type="active site" description="Charge relay system" evidence="7">
    <location>
        <position position="266"/>
    </location>
</feature>
<dbReference type="Proteomes" id="UP000186922">
    <property type="component" value="Unassembled WGS sequence"/>
</dbReference>